<keyword evidence="4" id="KW-0732">Signal</keyword>
<evidence type="ECO:0000256" key="4">
    <source>
        <dbReference type="SAM" id="SignalP"/>
    </source>
</evidence>
<proteinExistence type="predicted"/>
<dbReference type="Proteomes" id="UP001197114">
    <property type="component" value="Unassembled WGS sequence"/>
</dbReference>
<comment type="caution">
    <text evidence="5">The sequence shown here is derived from an EMBL/GenBank/DDBJ whole genome shotgun (WGS) entry which is preliminary data.</text>
</comment>
<gene>
    <name evidence="5" type="ORF">GKQ77_24875</name>
</gene>
<protein>
    <submittedName>
        <fullName evidence="5">Alpha/beta hydrolase</fullName>
    </submittedName>
</protein>
<feature type="signal peptide" evidence="4">
    <location>
        <begin position="1"/>
        <end position="25"/>
    </location>
</feature>
<evidence type="ECO:0000256" key="1">
    <source>
        <dbReference type="ARBA" id="ARBA00022801"/>
    </source>
</evidence>
<organism evidence="5 6">
    <name type="scientific">Streptomyces anatolicus</name>
    <dbReference type="NCBI Taxonomy" id="2675858"/>
    <lineage>
        <taxon>Bacteria</taxon>
        <taxon>Bacillati</taxon>
        <taxon>Actinomycetota</taxon>
        <taxon>Actinomycetes</taxon>
        <taxon>Kitasatosporales</taxon>
        <taxon>Streptomycetaceae</taxon>
        <taxon>Streptomyces</taxon>
    </lineage>
</organism>
<dbReference type="PANTHER" id="PTHR10272">
    <property type="entry name" value="PLATELET-ACTIVATING FACTOR ACETYLHYDROLASE"/>
    <property type="match status" value="1"/>
</dbReference>
<keyword evidence="1 5" id="KW-0378">Hydrolase</keyword>
<keyword evidence="6" id="KW-1185">Reference proteome</keyword>
<dbReference type="RefSeq" id="WP_219691181.1">
    <property type="nucleotide sequence ID" value="NZ_WMBF01000367.1"/>
</dbReference>
<dbReference type="InterPro" id="IPR029058">
    <property type="entry name" value="AB_hydrolase_fold"/>
</dbReference>
<reference evidence="5 6" key="1">
    <citation type="submission" date="2019-11" db="EMBL/GenBank/DDBJ databases">
        <authorList>
            <person name="Ay H."/>
        </authorList>
    </citation>
    <scope>NUCLEOTIDE SEQUENCE [LARGE SCALE GENOMIC DNA]</scope>
    <source>
        <strain evidence="5 6">BG9H</strain>
    </source>
</reference>
<dbReference type="PANTHER" id="PTHR10272:SF0">
    <property type="entry name" value="PLATELET-ACTIVATING FACTOR ACETYLHYDROLASE"/>
    <property type="match status" value="1"/>
</dbReference>
<sequence>MTARRTAVRRRALVAALALALAAPAAGTAAAHATPATSTERATTAEVAAAPWQLPRPTGPYAVGRDTLHLVDKSRRDPWVPSAGARELMVSVYYPARHGGGRPTAYTSEEEARLLLESAELEGQVSAAAYSATRTHARSGARPARGRFPLVVLSPGFTAPRATLTHLAEELTSRGFVVATVDHAYESVGTAFPGGRILTCRACGPAAEPGMGKVVTEGRAKDLSYVIDRLTGDKRLTGDNGLRGDRTPWRHARMIDSRRIGAGGHSIGGAAALATMTTDPRVRAGVNMDGSFHTGPAGIGGRPFLMLGTEEEHTPGREDGVNWDRTWEGLDGWKRWLTVKGSGHFTFTDVPVLTEQAGLVDPRVPLSGERSQQITRAYVGAFYEKWLRGASRPLLDGPTAGNPEVAFPRR</sequence>
<evidence type="ECO:0000313" key="5">
    <source>
        <dbReference type="EMBL" id="MBW5424761.1"/>
    </source>
</evidence>
<name>A0ABS6YTJ0_9ACTN</name>
<dbReference type="PROSITE" id="PS51318">
    <property type="entry name" value="TAT"/>
    <property type="match status" value="1"/>
</dbReference>
<dbReference type="Gene3D" id="3.40.50.1820">
    <property type="entry name" value="alpha/beta hydrolase"/>
    <property type="match status" value="1"/>
</dbReference>
<dbReference type="GO" id="GO:0016787">
    <property type="term" value="F:hydrolase activity"/>
    <property type="evidence" value="ECO:0007669"/>
    <property type="project" value="UniProtKB-KW"/>
</dbReference>
<evidence type="ECO:0000313" key="6">
    <source>
        <dbReference type="Proteomes" id="UP001197114"/>
    </source>
</evidence>
<keyword evidence="2" id="KW-0442">Lipid degradation</keyword>
<accession>A0ABS6YTJ0</accession>
<dbReference type="InterPro" id="IPR006311">
    <property type="entry name" value="TAT_signal"/>
</dbReference>
<evidence type="ECO:0000256" key="2">
    <source>
        <dbReference type="ARBA" id="ARBA00022963"/>
    </source>
</evidence>
<dbReference type="Pfam" id="PF03403">
    <property type="entry name" value="PAF-AH_p_II"/>
    <property type="match status" value="1"/>
</dbReference>
<dbReference type="SUPFAM" id="SSF53474">
    <property type="entry name" value="alpha/beta-Hydrolases"/>
    <property type="match status" value="1"/>
</dbReference>
<keyword evidence="3" id="KW-0443">Lipid metabolism</keyword>
<dbReference type="EMBL" id="WMBF01000367">
    <property type="protein sequence ID" value="MBW5424761.1"/>
    <property type="molecule type" value="Genomic_DNA"/>
</dbReference>
<evidence type="ECO:0000256" key="3">
    <source>
        <dbReference type="ARBA" id="ARBA00023098"/>
    </source>
</evidence>
<feature type="chain" id="PRO_5045600507" evidence="4">
    <location>
        <begin position="26"/>
        <end position="410"/>
    </location>
</feature>